<dbReference type="SUPFAM" id="SSF55729">
    <property type="entry name" value="Acyl-CoA N-acyltransferases (Nat)"/>
    <property type="match status" value="1"/>
</dbReference>
<gene>
    <name evidence="2" type="ORF">EI981_26220</name>
</gene>
<dbReference type="PANTHER" id="PTHR43415:SF3">
    <property type="entry name" value="GNAT-FAMILY ACETYLTRANSFERASE"/>
    <property type="match status" value="1"/>
</dbReference>
<name>A0A3Q9IF12_9BACL</name>
<dbReference type="InterPro" id="IPR016181">
    <property type="entry name" value="Acyl_CoA_acyltransferase"/>
</dbReference>
<evidence type="ECO:0000313" key="3">
    <source>
        <dbReference type="Proteomes" id="UP000270678"/>
    </source>
</evidence>
<dbReference type="InterPro" id="IPR000182">
    <property type="entry name" value="GNAT_dom"/>
</dbReference>
<dbReference type="PANTHER" id="PTHR43415">
    <property type="entry name" value="SPERMIDINE N(1)-ACETYLTRANSFERASE"/>
    <property type="match status" value="1"/>
</dbReference>
<dbReference type="EMBL" id="CP034346">
    <property type="protein sequence ID" value="AZS17580.1"/>
    <property type="molecule type" value="Genomic_DNA"/>
</dbReference>
<organism evidence="2 3">
    <name type="scientific">Paenibacillus lutimineralis</name>
    <dbReference type="NCBI Taxonomy" id="2707005"/>
    <lineage>
        <taxon>Bacteria</taxon>
        <taxon>Bacillati</taxon>
        <taxon>Bacillota</taxon>
        <taxon>Bacilli</taxon>
        <taxon>Bacillales</taxon>
        <taxon>Paenibacillaceae</taxon>
        <taxon>Paenibacillus</taxon>
    </lineage>
</organism>
<dbReference type="Pfam" id="PF13302">
    <property type="entry name" value="Acetyltransf_3"/>
    <property type="match status" value="1"/>
</dbReference>
<sequence>MLKGLYTGLRAIEREDLGELLNWRNIPEFRRYFREYRELSTSNQNDWFEKVVLKDKNTIMFAIEELSSGELLGASGLCYIDWINKSADFSIYIGKDNLYIDEKYADDAARIMISYAFEELGLHRLWSEIYDFDILKQNFFVRLGFELDGCHRHTHWSGGRWNNSLFYSLLSDC</sequence>
<evidence type="ECO:0000313" key="2">
    <source>
        <dbReference type="EMBL" id="AZS17580.1"/>
    </source>
</evidence>
<accession>A0A3Q9IF12</accession>
<dbReference type="Proteomes" id="UP000270678">
    <property type="component" value="Chromosome"/>
</dbReference>
<feature type="domain" description="N-acetyltransferase" evidence="1">
    <location>
        <begin position="9"/>
        <end position="146"/>
    </location>
</feature>
<dbReference type="Gene3D" id="3.40.630.30">
    <property type="match status" value="1"/>
</dbReference>
<reference evidence="3" key="1">
    <citation type="submission" date="2018-12" db="EMBL/GenBank/DDBJ databases">
        <title>Complete genome sequence of Paenibacillus sp. MBLB1234.</title>
        <authorList>
            <person name="Nam Y.-D."/>
            <person name="Kang J."/>
            <person name="Chung W.-H."/>
            <person name="Park Y.S."/>
        </authorList>
    </citation>
    <scope>NUCLEOTIDE SEQUENCE [LARGE SCALE GENOMIC DNA]</scope>
    <source>
        <strain evidence="3">MBLB1234</strain>
    </source>
</reference>
<dbReference type="RefSeq" id="WP_127003252.1">
    <property type="nucleotide sequence ID" value="NZ_CP034346.1"/>
</dbReference>
<keyword evidence="2" id="KW-0808">Transferase</keyword>
<proteinExistence type="predicted"/>
<evidence type="ECO:0000259" key="1">
    <source>
        <dbReference type="Pfam" id="PF13302"/>
    </source>
</evidence>
<dbReference type="KEGG" id="plut:EI981_26220"/>
<dbReference type="AlphaFoldDB" id="A0A3Q9IF12"/>
<protein>
    <submittedName>
        <fullName evidence="2">N-acetyltransferase</fullName>
    </submittedName>
</protein>
<dbReference type="OrthoDB" id="9795206at2"/>
<dbReference type="GO" id="GO:0016747">
    <property type="term" value="F:acyltransferase activity, transferring groups other than amino-acyl groups"/>
    <property type="evidence" value="ECO:0007669"/>
    <property type="project" value="InterPro"/>
</dbReference>
<keyword evidence="3" id="KW-1185">Reference proteome</keyword>